<dbReference type="InterPro" id="IPR014030">
    <property type="entry name" value="Ketoacyl_synth_N"/>
</dbReference>
<name>A0ABT1HU51_STRSD</name>
<dbReference type="Pfam" id="PF08659">
    <property type="entry name" value="KR"/>
    <property type="match status" value="1"/>
</dbReference>
<dbReference type="SMART" id="SM00826">
    <property type="entry name" value="PKS_DH"/>
    <property type="match status" value="1"/>
</dbReference>
<evidence type="ECO:0000259" key="7">
    <source>
        <dbReference type="PROSITE" id="PS52004"/>
    </source>
</evidence>
<dbReference type="Pfam" id="PF00109">
    <property type="entry name" value="ketoacyl-synt"/>
    <property type="match status" value="1"/>
</dbReference>
<dbReference type="InterPro" id="IPR014043">
    <property type="entry name" value="Acyl_transferase_dom"/>
</dbReference>
<dbReference type="Pfam" id="PF16197">
    <property type="entry name" value="KAsynt_C_assoc"/>
    <property type="match status" value="1"/>
</dbReference>
<protein>
    <submittedName>
        <fullName evidence="9">Acyl transferase domain-containing protein</fullName>
    </submittedName>
</protein>
<dbReference type="PROSITE" id="PS50075">
    <property type="entry name" value="CARRIER"/>
    <property type="match status" value="1"/>
</dbReference>
<dbReference type="InterPro" id="IPR009081">
    <property type="entry name" value="PP-bd_ACP"/>
</dbReference>
<keyword evidence="3 9" id="KW-0808">Transferase</keyword>
<dbReference type="RefSeq" id="WP_253669963.1">
    <property type="nucleotide sequence ID" value="NZ_JAMTCP010000013.1"/>
</dbReference>
<dbReference type="SUPFAM" id="SSF55048">
    <property type="entry name" value="Probable ACP-binding domain of malonyl-CoA ACP transacylase"/>
    <property type="match status" value="1"/>
</dbReference>
<dbReference type="InterPro" id="IPR042104">
    <property type="entry name" value="PKS_dehydratase_sf"/>
</dbReference>
<keyword evidence="10" id="KW-1185">Reference proteome</keyword>
<dbReference type="Gene3D" id="3.40.47.10">
    <property type="match status" value="1"/>
</dbReference>
<dbReference type="SUPFAM" id="SSF51735">
    <property type="entry name" value="NAD(P)-binding Rossmann-fold domains"/>
    <property type="match status" value="2"/>
</dbReference>
<dbReference type="Gene3D" id="3.10.129.110">
    <property type="entry name" value="Polyketide synthase dehydratase"/>
    <property type="match status" value="1"/>
</dbReference>
<dbReference type="Gene3D" id="3.40.50.720">
    <property type="entry name" value="NAD(P)-binding Rossmann-like Domain"/>
    <property type="match status" value="1"/>
</dbReference>
<feature type="region of interest" description="C-terminal hotdog fold" evidence="4">
    <location>
        <begin position="1050"/>
        <end position="1194"/>
    </location>
</feature>
<dbReference type="GO" id="GO:0016740">
    <property type="term" value="F:transferase activity"/>
    <property type="evidence" value="ECO:0007669"/>
    <property type="project" value="UniProtKB-KW"/>
</dbReference>
<dbReference type="Pfam" id="PF00550">
    <property type="entry name" value="PP-binding"/>
    <property type="match status" value="1"/>
</dbReference>
<dbReference type="InterPro" id="IPR018201">
    <property type="entry name" value="Ketoacyl_synth_AS"/>
</dbReference>
<evidence type="ECO:0000256" key="1">
    <source>
        <dbReference type="ARBA" id="ARBA00022450"/>
    </source>
</evidence>
<dbReference type="Pfam" id="PF02801">
    <property type="entry name" value="Ketoacyl-synt_C"/>
    <property type="match status" value="1"/>
</dbReference>
<dbReference type="InterPro" id="IPR020841">
    <property type="entry name" value="PKS_Beta-ketoAc_synthase_dom"/>
</dbReference>
<dbReference type="InterPro" id="IPR001227">
    <property type="entry name" value="Ac_transferase_dom_sf"/>
</dbReference>
<dbReference type="SMART" id="SM00825">
    <property type="entry name" value="PKS_KS"/>
    <property type="match status" value="1"/>
</dbReference>
<dbReference type="InterPro" id="IPR057326">
    <property type="entry name" value="KR_dom"/>
</dbReference>
<gene>
    <name evidence="9" type="ORF">LX15_002754</name>
</gene>
<feature type="compositionally biased region" description="Pro residues" evidence="5">
    <location>
        <begin position="1690"/>
        <end position="1701"/>
    </location>
</feature>
<dbReference type="InterPro" id="IPR049551">
    <property type="entry name" value="PKS_DH_C"/>
</dbReference>
<dbReference type="Gene3D" id="3.40.366.10">
    <property type="entry name" value="Malonyl-Coenzyme A Acyl Carrier Protein, domain 2"/>
    <property type="match status" value="1"/>
</dbReference>
<dbReference type="Pfam" id="PF14765">
    <property type="entry name" value="PS-DH"/>
    <property type="match status" value="1"/>
</dbReference>
<dbReference type="InterPro" id="IPR032821">
    <property type="entry name" value="PKS_assoc"/>
</dbReference>
<dbReference type="Proteomes" id="UP001205311">
    <property type="component" value="Unassembled WGS sequence"/>
</dbReference>
<feature type="active site" description="Proton acceptor; for dehydratase activity" evidence="4">
    <location>
        <position position="942"/>
    </location>
</feature>
<dbReference type="PANTHER" id="PTHR43775:SF37">
    <property type="entry name" value="SI:DKEY-61P9.11"/>
    <property type="match status" value="1"/>
</dbReference>
<feature type="region of interest" description="Disordered" evidence="5">
    <location>
        <begin position="1689"/>
        <end position="1708"/>
    </location>
</feature>
<evidence type="ECO:0000256" key="2">
    <source>
        <dbReference type="ARBA" id="ARBA00022553"/>
    </source>
</evidence>
<dbReference type="InterPro" id="IPR016035">
    <property type="entry name" value="Acyl_Trfase/lysoPLipase"/>
</dbReference>
<comment type="caution">
    <text evidence="9">The sequence shown here is derived from an EMBL/GenBank/DDBJ whole genome shotgun (WGS) entry which is preliminary data.</text>
</comment>
<accession>A0ABT1HU51</accession>
<evidence type="ECO:0000256" key="3">
    <source>
        <dbReference type="ARBA" id="ARBA00022679"/>
    </source>
</evidence>
<feature type="active site" description="Proton donor; for dehydratase activity" evidence="4">
    <location>
        <position position="1106"/>
    </location>
</feature>
<dbReference type="InterPro" id="IPR049900">
    <property type="entry name" value="PKS_mFAS_DH"/>
</dbReference>
<dbReference type="InterPro" id="IPR020807">
    <property type="entry name" value="PKS_DH"/>
</dbReference>
<feature type="region of interest" description="Disordered" evidence="5">
    <location>
        <begin position="1718"/>
        <end position="1745"/>
    </location>
</feature>
<evidence type="ECO:0000313" key="9">
    <source>
        <dbReference type="EMBL" id="MCP2259053.1"/>
    </source>
</evidence>
<dbReference type="InterPro" id="IPR036291">
    <property type="entry name" value="NAD(P)-bd_dom_sf"/>
</dbReference>
<feature type="compositionally biased region" description="Low complexity" evidence="5">
    <location>
        <begin position="891"/>
        <end position="906"/>
    </location>
</feature>
<dbReference type="InterPro" id="IPR014031">
    <property type="entry name" value="Ketoacyl_synth_C"/>
</dbReference>
<keyword evidence="2" id="KW-0597">Phosphoprotein</keyword>
<organism evidence="9 10">
    <name type="scientific">Streptoalloteichus tenebrarius (strain ATCC 17920 / DSM 40477 / JCM 4838 / CBS 697.72 / NBRC 16177 / NCIMB 11028 / NRRL B-12390 / A12253. 1 / ISP 5477)</name>
    <name type="common">Streptomyces tenebrarius</name>
    <dbReference type="NCBI Taxonomy" id="1933"/>
    <lineage>
        <taxon>Bacteria</taxon>
        <taxon>Bacillati</taxon>
        <taxon>Actinomycetota</taxon>
        <taxon>Actinomycetes</taxon>
        <taxon>Pseudonocardiales</taxon>
        <taxon>Pseudonocardiaceae</taxon>
        <taxon>Streptoalloteichus</taxon>
    </lineage>
</organism>
<dbReference type="Pfam" id="PF21089">
    <property type="entry name" value="PKS_DH_N"/>
    <property type="match status" value="1"/>
</dbReference>
<dbReference type="InterPro" id="IPR013968">
    <property type="entry name" value="PKS_KR"/>
</dbReference>
<dbReference type="PROSITE" id="PS00606">
    <property type="entry name" value="KS3_1"/>
    <property type="match status" value="1"/>
</dbReference>
<dbReference type="InterPro" id="IPR036736">
    <property type="entry name" value="ACP-like_sf"/>
</dbReference>
<feature type="domain" description="Carrier" evidence="6">
    <location>
        <begin position="1742"/>
        <end position="1816"/>
    </location>
</feature>
<dbReference type="Pfam" id="PF00698">
    <property type="entry name" value="Acyl_transf_1"/>
    <property type="match status" value="1"/>
</dbReference>
<dbReference type="InterPro" id="IPR016036">
    <property type="entry name" value="Malonyl_transacylase_ACP-bd"/>
</dbReference>
<dbReference type="PROSITE" id="PS52019">
    <property type="entry name" value="PKS_MFAS_DH"/>
    <property type="match status" value="1"/>
</dbReference>
<dbReference type="InterPro" id="IPR050091">
    <property type="entry name" value="PKS_NRPS_Biosynth_Enz"/>
</dbReference>
<feature type="region of interest" description="Disordered" evidence="5">
    <location>
        <begin position="883"/>
        <end position="910"/>
    </location>
</feature>
<dbReference type="PANTHER" id="PTHR43775">
    <property type="entry name" value="FATTY ACID SYNTHASE"/>
    <property type="match status" value="1"/>
</dbReference>
<evidence type="ECO:0000256" key="4">
    <source>
        <dbReference type="PROSITE-ProRule" id="PRU01363"/>
    </source>
</evidence>
<feature type="domain" description="Ketosynthase family 3 (KS3)" evidence="7">
    <location>
        <begin position="8"/>
        <end position="431"/>
    </location>
</feature>
<dbReference type="Gene3D" id="1.10.1200.10">
    <property type="entry name" value="ACP-like"/>
    <property type="match status" value="1"/>
</dbReference>
<dbReference type="PROSITE" id="PS52004">
    <property type="entry name" value="KS3_2"/>
    <property type="match status" value="1"/>
</dbReference>
<dbReference type="SMART" id="SM00827">
    <property type="entry name" value="PKS_AT"/>
    <property type="match status" value="1"/>
</dbReference>
<dbReference type="SUPFAM" id="SSF53901">
    <property type="entry name" value="Thiolase-like"/>
    <property type="match status" value="1"/>
</dbReference>
<feature type="compositionally biased region" description="Basic and acidic residues" evidence="5">
    <location>
        <begin position="1731"/>
        <end position="1745"/>
    </location>
</feature>
<reference evidence="9 10" key="1">
    <citation type="submission" date="2022-06" db="EMBL/GenBank/DDBJ databases">
        <title>Genomic Encyclopedia of Archaeal and Bacterial Type Strains, Phase II (KMG-II): from individual species to whole genera.</title>
        <authorList>
            <person name="Goeker M."/>
        </authorList>
    </citation>
    <scope>NUCLEOTIDE SEQUENCE [LARGE SCALE GENOMIC DNA]</scope>
    <source>
        <strain evidence="9 10">DSM 40477</strain>
    </source>
</reference>
<dbReference type="CDD" id="cd00833">
    <property type="entry name" value="PKS"/>
    <property type="match status" value="1"/>
</dbReference>
<dbReference type="InterPro" id="IPR016039">
    <property type="entry name" value="Thiolase-like"/>
</dbReference>
<dbReference type="EMBL" id="JAMTCP010000013">
    <property type="protein sequence ID" value="MCP2259053.1"/>
    <property type="molecule type" value="Genomic_DNA"/>
</dbReference>
<sequence>MGHGDPRDQDVAIVGMACRFPGARNRDEFLRLLTEGADAVGELPAKRWELGAWWETDPDAGDSPPYRWGGFLDDVEMFDSGFFRVSPARADRMDPQQRLLLETSWEAFEDAGWRPEDLAGSATGVFVGVSTFDYGTLLYQNPATTDGFAPLACLSVTAANLSHYYDLRGPSLAVDTACSSSLVALHQAVRSLRAGECEQALVCGSNLILEPQLSLSLSRAGMLSKDGRCKSFGAGANGYVRAEGVGVLLLRLLSDARAKGDRCYALVRGTATNQDGRTDAITAPSPVSQMAVIRSALADAELEPEDIDYVECHGTGTAIGDVVEAKALSGVLRPQDGTPREPLPIGSVKSNIGHAEAASGVAGLMKAVLMLHHRRWFRTLHSRPGNPEIDFDGQGLRPVVEGGEWRADHVRRIGLNSFGFGGSNAHAVIQEAPAEFAAPTRPADDAGGRWPLLVPVSARSAESLRGLASQLADHLDAGGGDPAEVAHTLGVRRSHHPIRAAVTAVDADDLVGQLRAVAEAEPRTTNGRRPLPVPRVGFVFTGQGNQFAGMARGLLDTHPVFADVVRRCDEVTTAALGWSVSEHLRSGAALDDTALAQPALFAVQAGLTELWRSLGVAPVAVVGHSSGEVAAAYAAGCLTLEQGIRLSLDRGAAMARTAGMGRMLAVGLPVERARELAERVGVSVAAVNAPSSTVLSGDTDALTALRDQLQADAVFARFLPAAYPFHSPMMSESAGDLAERLSYLDTRAGDVPFYSTVDGKVLSGEALDADYWHRNMVGSVLFQPAVESLVDDGVDVLLEIGPEPVLSRAVRETLRQRGEDRIAVLNTLRPDADDRRQVLDTLAELYVRGADVAWEALYPEGRVVALPPYPWNRRRHWIPPLPAEARRDAPTPRAETPAPEIETPAPEGHPLLGQRLELATVRDELIWQHRLDTRWVPEFLDHVVAETPVLPGVAHVEALVAAGRDLGLGDRIELRDVEFHQVLLLDAPRLLQVTLRPDEGGDGGYRAQVHSRRAEGSGRWTLHATGVVDTWRDDREGATPDLSIVDDAALEPVPVDDVYAWLGRSGLRYGPHFAGLRRAARAEGAAVGLARVEDDRGYHCDPRLLDTALQLAAAADVLSDASSAGIPVGVRRVRVRGRLSPEVTLQVRLRGEGDDQTVDAVAASASTASTATDAGGFCAIEGVRFHTLTAGPGRAARRGPGVHALEWRVSEPPALPASVERGMWLLVADRGELAKRLAAALREHGQEVVTALPGATWSWHNRDVVEFDPERSEQYQRLVGEVAGGVSPLRGVVFLSPVDLPGTGNPFGDDVPTTAEHLTTAAVELLRATATAPVTTSPSVWVVTRNAQPVREADPAVQPHAAPLRGLVKAAQFEIPTTPAHHVDLDPAAPAEEAVDLVRELLAGDGEGEVGLRGGQRFTHRLTGARPVAPHATRPDPEGVYVITGGTGGLGLAVARRLVERGARRLALLARSATSPRSLAAVEELTALGAEVELLAVDCADRAALAAALDTARRDGRRLRGVVHAAGVLRDQALLGLSGEALREVMDAKVRGGWNLHELTGDDPLDWFVLFSSAASAVGSPGQANYCAANAFLDALAHHRRGAGQVAQSVNWGPWSGVGMAATASGGAEALADTMPAIAPEDGVALFESLLASDEPQAVVLPFGVDELVRLHPGGPGLTLLGERRALPAPAAPAPAAPAQPAPATTATVTAAGATVVTEAHKATSPARGAGRSDGRSDDGETPRDDVEEAIAQIWREAFGVEHVGVHESFFDLGGDSVFAYQILTQVARRFGVTVDPEDAFQEFTIAHLAQLVARN</sequence>
<dbReference type="Gene3D" id="3.30.70.3290">
    <property type="match status" value="1"/>
</dbReference>
<dbReference type="SMART" id="SM00822">
    <property type="entry name" value="PKS_KR"/>
    <property type="match status" value="1"/>
</dbReference>
<feature type="domain" description="PKS/mFAS DH" evidence="8">
    <location>
        <begin position="909"/>
        <end position="1194"/>
    </location>
</feature>
<dbReference type="SUPFAM" id="SSF52151">
    <property type="entry name" value="FabD/lysophospholipase-like"/>
    <property type="match status" value="1"/>
</dbReference>
<evidence type="ECO:0000256" key="5">
    <source>
        <dbReference type="SAM" id="MobiDB-lite"/>
    </source>
</evidence>
<keyword evidence="1" id="KW-0596">Phosphopantetheine</keyword>
<evidence type="ECO:0000313" key="10">
    <source>
        <dbReference type="Proteomes" id="UP001205311"/>
    </source>
</evidence>
<evidence type="ECO:0000259" key="8">
    <source>
        <dbReference type="PROSITE" id="PS52019"/>
    </source>
</evidence>
<proteinExistence type="predicted"/>
<dbReference type="CDD" id="cd08955">
    <property type="entry name" value="KR_2_FAS_SDR_x"/>
    <property type="match status" value="1"/>
</dbReference>
<dbReference type="SUPFAM" id="SSF47336">
    <property type="entry name" value="ACP-like"/>
    <property type="match status" value="1"/>
</dbReference>
<evidence type="ECO:0000259" key="6">
    <source>
        <dbReference type="PROSITE" id="PS50075"/>
    </source>
</evidence>
<dbReference type="InterPro" id="IPR049552">
    <property type="entry name" value="PKS_DH_N"/>
</dbReference>
<feature type="region of interest" description="N-terminal hotdog fold" evidence="4">
    <location>
        <begin position="909"/>
        <end position="1035"/>
    </location>
</feature>